<name>D7FVP3_ECTSI</name>
<evidence type="ECO:0000256" key="3">
    <source>
        <dbReference type="SAM" id="MobiDB-lite"/>
    </source>
</evidence>
<dbReference type="PANTHER" id="PTHR43420">
    <property type="entry name" value="ACETYLTRANSFERASE"/>
    <property type="match status" value="1"/>
</dbReference>
<keyword evidence="2" id="KW-0012">Acyltransferase</keyword>
<accession>D7FVP3</accession>
<evidence type="ECO:0000256" key="1">
    <source>
        <dbReference type="ARBA" id="ARBA00022679"/>
    </source>
</evidence>
<gene>
    <name evidence="5" type="ORF">Esi_0297_0026</name>
</gene>
<evidence type="ECO:0000259" key="4">
    <source>
        <dbReference type="PROSITE" id="PS51186"/>
    </source>
</evidence>
<evidence type="ECO:0000313" key="6">
    <source>
        <dbReference type="Proteomes" id="UP000002630"/>
    </source>
</evidence>
<dbReference type="InterPro" id="IPR000182">
    <property type="entry name" value="GNAT_dom"/>
</dbReference>
<dbReference type="Pfam" id="PF00583">
    <property type="entry name" value="Acetyltransf_1"/>
    <property type="match status" value="1"/>
</dbReference>
<dbReference type="OrthoDB" id="38408at2759"/>
<feature type="region of interest" description="Disordered" evidence="3">
    <location>
        <begin position="40"/>
        <end position="59"/>
    </location>
</feature>
<dbReference type="InterPro" id="IPR016181">
    <property type="entry name" value="Acyl_CoA_acyltransferase"/>
</dbReference>
<proteinExistence type="predicted"/>
<protein>
    <recommendedName>
        <fullName evidence="4">N-acetyltransferase domain-containing protein</fullName>
    </recommendedName>
</protein>
<dbReference type="SUPFAM" id="SSF55729">
    <property type="entry name" value="Acyl-CoA N-acyltransferases (Nat)"/>
    <property type="match status" value="1"/>
</dbReference>
<dbReference type="EMBL" id="FN648483">
    <property type="protein sequence ID" value="CBJ31964.1"/>
    <property type="molecule type" value="Genomic_DNA"/>
</dbReference>
<dbReference type="InParanoid" id="D7FVP3"/>
<dbReference type="PROSITE" id="PS51186">
    <property type="entry name" value="GNAT"/>
    <property type="match status" value="1"/>
</dbReference>
<dbReference type="InterPro" id="IPR050680">
    <property type="entry name" value="YpeA/RimI_acetyltransf"/>
</dbReference>
<dbReference type="CDD" id="cd04301">
    <property type="entry name" value="NAT_SF"/>
    <property type="match status" value="1"/>
</dbReference>
<keyword evidence="6" id="KW-1185">Reference proteome</keyword>
<dbReference type="AlphaFoldDB" id="D7FVP3"/>
<dbReference type="eggNOG" id="ENOG502S9Q8">
    <property type="taxonomic scope" value="Eukaryota"/>
</dbReference>
<dbReference type="GO" id="GO:0016747">
    <property type="term" value="F:acyltransferase activity, transferring groups other than amino-acyl groups"/>
    <property type="evidence" value="ECO:0007669"/>
    <property type="project" value="InterPro"/>
</dbReference>
<sequence>MAYKKILRSIKSRCGKRLTRGDFALTSDALVLAVRDSRPNGSARATSAVPELGGDGAGDGGGGDAGDIVAVVELCLRQPDGWLPINGPFVPMTGWEPYMCNLAVTEKYRGNGYGKQLVRLCEGVAKKHWGYERMYLHVDAASPAATSLYSSMGYEIMEQFQPPSWVKKLLGLRDILYQVKHFNAKSTPA</sequence>
<dbReference type="PANTHER" id="PTHR43420:SF47">
    <property type="entry name" value="N-ACETYLTRANSFERASE DOMAIN-CONTAINING PROTEIN"/>
    <property type="match status" value="1"/>
</dbReference>
<keyword evidence="1" id="KW-0808">Transferase</keyword>
<organism evidence="5 6">
    <name type="scientific">Ectocarpus siliculosus</name>
    <name type="common">Brown alga</name>
    <name type="synonym">Conferva siliculosa</name>
    <dbReference type="NCBI Taxonomy" id="2880"/>
    <lineage>
        <taxon>Eukaryota</taxon>
        <taxon>Sar</taxon>
        <taxon>Stramenopiles</taxon>
        <taxon>Ochrophyta</taxon>
        <taxon>PX clade</taxon>
        <taxon>Phaeophyceae</taxon>
        <taxon>Ectocarpales</taxon>
        <taxon>Ectocarpaceae</taxon>
        <taxon>Ectocarpus</taxon>
    </lineage>
</organism>
<evidence type="ECO:0000256" key="2">
    <source>
        <dbReference type="ARBA" id="ARBA00023315"/>
    </source>
</evidence>
<feature type="domain" description="N-acetyltransferase" evidence="4">
    <location>
        <begin position="5"/>
        <end position="171"/>
    </location>
</feature>
<evidence type="ECO:0000313" key="5">
    <source>
        <dbReference type="EMBL" id="CBJ31964.1"/>
    </source>
</evidence>
<dbReference type="EMBL" id="FN649727">
    <property type="protein sequence ID" value="CBJ31964.1"/>
    <property type="molecule type" value="Genomic_DNA"/>
</dbReference>
<reference evidence="5 6" key="1">
    <citation type="journal article" date="2010" name="Nature">
        <title>The Ectocarpus genome and the independent evolution of multicellularity in brown algae.</title>
        <authorList>
            <person name="Cock J.M."/>
            <person name="Sterck L."/>
            <person name="Rouze P."/>
            <person name="Scornet D."/>
            <person name="Allen A.E."/>
            <person name="Amoutzias G."/>
            <person name="Anthouard V."/>
            <person name="Artiguenave F."/>
            <person name="Aury J.M."/>
            <person name="Badger J.H."/>
            <person name="Beszteri B."/>
            <person name="Billiau K."/>
            <person name="Bonnet E."/>
            <person name="Bothwell J.H."/>
            <person name="Bowler C."/>
            <person name="Boyen C."/>
            <person name="Brownlee C."/>
            <person name="Carrano C.J."/>
            <person name="Charrier B."/>
            <person name="Cho G.Y."/>
            <person name="Coelho S.M."/>
            <person name="Collen J."/>
            <person name="Corre E."/>
            <person name="Da Silva C."/>
            <person name="Delage L."/>
            <person name="Delaroque N."/>
            <person name="Dittami S.M."/>
            <person name="Doulbeau S."/>
            <person name="Elias M."/>
            <person name="Farnham G."/>
            <person name="Gachon C.M."/>
            <person name="Gschloessl B."/>
            <person name="Heesch S."/>
            <person name="Jabbari K."/>
            <person name="Jubin C."/>
            <person name="Kawai H."/>
            <person name="Kimura K."/>
            <person name="Kloareg B."/>
            <person name="Kupper F.C."/>
            <person name="Lang D."/>
            <person name="Le Bail A."/>
            <person name="Leblanc C."/>
            <person name="Lerouge P."/>
            <person name="Lohr M."/>
            <person name="Lopez P.J."/>
            <person name="Martens C."/>
            <person name="Maumus F."/>
            <person name="Michel G."/>
            <person name="Miranda-Saavedra D."/>
            <person name="Morales J."/>
            <person name="Moreau H."/>
            <person name="Motomura T."/>
            <person name="Nagasato C."/>
            <person name="Napoli C.A."/>
            <person name="Nelson D.R."/>
            <person name="Nyvall-Collen P."/>
            <person name="Peters A.F."/>
            <person name="Pommier C."/>
            <person name="Potin P."/>
            <person name="Poulain J."/>
            <person name="Quesneville H."/>
            <person name="Read B."/>
            <person name="Rensing S.A."/>
            <person name="Ritter A."/>
            <person name="Rousvoal S."/>
            <person name="Samanta M."/>
            <person name="Samson G."/>
            <person name="Schroeder D.C."/>
            <person name="Segurens B."/>
            <person name="Strittmatter M."/>
            <person name="Tonon T."/>
            <person name="Tregear J.W."/>
            <person name="Valentin K."/>
            <person name="von Dassow P."/>
            <person name="Yamagishi T."/>
            <person name="Van de Peer Y."/>
            <person name="Wincker P."/>
        </authorList>
    </citation>
    <scope>NUCLEOTIDE SEQUENCE [LARGE SCALE GENOMIC DNA]</scope>
    <source>
        <strain evidence="6">Ec32 / CCAP1310/4</strain>
    </source>
</reference>
<dbReference type="Gene3D" id="3.40.630.30">
    <property type="match status" value="1"/>
</dbReference>
<dbReference type="Proteomes" id="UP000002630">
    <property type="component" value="Linkage Group LG02"/>
</dbReference>